<evidence type="ECO:0000256" key="3">
    <source>
        <dbReference type="SAM" id="SignalP"/>
    </source>
</evidence>
<gene>
    <name evidence="4" type="ORF">HII31_07514</name>
</gene>
<feature type="compositionally biased region" description="Basic and acidic residues" evidence="1">
    <location>
        <begin position="234"/>
        <end position="246"/>
    </location>
</feature>
<dbReference type="EMBL" id="JABCIY010000160">
    <property type="protein sequence ID" value="KAF7191154.1"/>
    <property type="molecule type" value="Genomic_DNA"/>
</dbReference>
<keyword evidence="2" id="KW-1133">Transmembrane helix</keyword>
<keyword evidence="2" id="KW-0812">Transmembrane</keyword>
<accession>A0A8H6RGJ8</accession>
<feature type="transmembrane region" description="Helical" evidence="2">
    <location>
        <begin position="185"/>
        <end position="207"/>
    </location>
</feature>
<keyword evidence="2" id="KW-0472">Membrane</keyword>
<feature type="compositionally biased region" description="Basic and acidic residues" evidence="1">
    <location>
        <begin position="264"/>
        <end position="274"/>
    </location>
</feature>
<organism evidence="4 5">
    <name type="scientific">Pseudocercospora fuligena</name>
    <dbReference type="NCBI Taxonomy" id="685502"/>
    <lineage>
        <taxon>Eukaryota</taxon>
        <taxon>Fungi</taxon>
        <taxon>Dikarya</taxon>
        <taxon>Ascomycota</taxon>
        <taxon>Pezizomycotina</taxon>
        <taxon>Dothideomycetes</taxon>
        <taxon>Dothideomycetidae</taxon>
        <taxon>Mycosphaerellales</taxon>
        <taxon>Mycosphaerellaceae</taxon>
        <taxon>Pseudocercospora</taxon>
    </lineage>
</organism>
<keyword evidence="5" id="KW-1185">Reference proteome</keyword>
<feature type="signal peptide" evidence="3">
    <location>
        <begin position="1"/>
        <end position="17"/>
    </location>
</feature>
<protein>
    <recommendedName>
        <fullName evidence="6">Mid2 domain-containing protein</fullName>
    </recommendedName>
</protein>
<dbReference type="Proteomes" id="UP000660729">
    <property type="component" value="Unassembled WGS sequence"/>
</dbReference>
<feature type="compositionally biased region" description="Polar residues" evidence="1">
    <location>
        <begin position="251"/>
        <end position="260"/>
    </location>
</feature>
<dbReference type="AlphaFoldDB" id="A0A8H6RGJ8"/>
<evidence type="ECO:0000313" key="5">
    <source>
        <dbReference type="Proteomes" id="UP000660729"/>
    </source>
</evidence>
<feature type="chain" id="PRO_5034470881" description="Mid2 domain-containing protein" evidence="3">
    <location>
        <begin position="18"/>
        <end position="274"/>
    </location>
</feature>
<evidence type="ECO:0000256" key="2">
    <source>
        <dbReference type="SAM" id="Phobius"/>
    </source>
</evidence>
<evidence type="ECO:0000256" key="1">
    <source>
        <dbReference type="SAM" id="MobiDB-lite"/>
    </source>
</evidence>
<proteinExistence type="predicted"/>
<feature type="region of interest" description="Disordered" evidence="1">
    <location>
        <begin position="214"/>
        <end position="274"/>
    </location>
</feature>
<evidence type="ECO:0008006" key="6">
    <source>
        <dbReference type="Google" id="ProtNLM"/>
    </source>
</evidence>
<evidence type="ECO:0000313" key="4">
    <source>
        <dbReference type="EMBL" id="KAF7191154.1"/>
    </source>
</evidence>
<reference evidence="4" key="1">
    <citation type="submission" date="2020-04" db="EMBL/GenBank/DDBJ databases">
        <title>Draft genome resource of the tomato pathogen Pseudocercospora fuligena.</title>
        <authorList>
            <person name="Zaccaron A."/>
        </authorList>
    </citation>
    <scope>NUCLEOTIDE SEQUENCE</scope>
    <source>
        <strain evidence="4">PF001</strain>
    </source>
</reference>
<comment type="caution">
    <text evidence="4">The sequence shown here is derived from an EMBL/GenBank/DDBJ whole genome shotgun (WGS) entry which is preliminary data.</text>
</comment>
<keyword evidence="3" id="KW-0732">Signal</keyword>
<name>A0A8H6RGJ8_9PEZI</name>
<sequence>MLLAGLLFCLSTKVVLGLAQLTSTVSLPSATLIADARVTAANGALTAAVIAVSDCESTFVIQCFNNPICQLHGPATVTQGPSHYESQWVYNTPGGTASHSESCTFSNVPGIANCFGYTTITESTASIVSSAFTVAVQAYQVPLTQGVDSLATPWSLCTPMPTASVTTAAVQAGQQSKGLSTGAQAGIGVGAGVGGAIILGVALFFALRRRKRQQPHFEQAGPQMTEASAGGEAAPEKKSESMKAYHYEMPQVTSPQQLYGSESAGRHELPAATA</sequence>